<protein>
    <submittedName>
        <fullName evidence="1">Uncharacterized protein</fullName>
    </submittedName>
</protein>
<sequence>MGYQASKSEDNDVSNYQTSQKLSMEWNMVQMRRAWWGDKVPTTELFAKTALWEADKVPNRQRNHWLFKTKYEISRVTTG</sequence>
<dbReference type="AlphaFoldDB" id="A0AAV2EY65"/>
<evidence type="ECO:0000313" key="1">
    <source>
        <dbReference type="EMBL" id="CAL1390642.1"/>
    </source>
</evidence>
<dbReference type="Proteomes" id="UP001497516">
    <property type="component" value="Chromosome 5"/>
</dbReference>
<evidence type="ECO:0000313" key="2">
    <source>
        <dbReference type="Proteomes" id="UP001497516"/>
    </source>
</evidence>
<keyword evidence="2" id="KW-1185">Reference proteome</keyword>
<organism evidence="1 2">
    <name type="scientific">Linum trigynum</name>
    <dbReference type="NCBI Taxonomy" id="586398"/>
    <lineage>
        <taxon>Eukaryota</taxon>
        <taxon>Viridiplantae</taxon>
        <taxon>Streptophyta</taxon>
        <taxon>Embryophyta</taxon>
        <taxon>Tracheophyta</taxon>
        <taxon>Spermatophyta</taxon>
        <taxon>Magnoliopsida</taxon>
        <taxon>eudicotyledons</taxon>
        <taxon>Gunneridae</taxon>
        <taxon>Pentapetalae</taxon>
        <taxon>rosids</taxon>
        <taxon>fabids</taxon>
        <taxon>Malpighiales</taxon>
        <taxon>Linaceae</taxon>
        <taxon>Linum</taxon>
    </lineage>
</organism>
<reference evidence="1 2" key="1">
    <citation type="submission" date="2024-04" db="EMBL/GenBank/DDBJ databases">
        <authorList>
            <person name="Fracassetti M."/>
        </authorList>
    </citation>
    <scope>NUCLEOTIDE SEQUENCE [LARGE SCALE GENOMIC DNA]</scope>
</reference>
<gene>
    <name evidence="1" type="ORF">LTRI10_LOCUS31412</name>
</gene>
<dbReference type="EMBL" id="OZ034818">
    <property type="protein sequence ID" value="CAL1390642.1"/>
    <property type="molecule type" value="Genomic_DNA"/>
</dbReference>
<name>A0AAV2EY65_9ROSI</name>
<accession>A0AAV2EY65</accession>
<proteinExistence type="predicted"/>